<feature type="transmembrane region" description="Helical" evidence="7">
    <location>
        <begin position="330"/>
        <end position="350"/>
    </location>
</feature>
<dbReference type="RefSeq" id="WP_227569058.1">
    <property type="nucleotide sequence ID" value="NZ_CP101988.1"/>
</dbReference>
<dbReference type="PANTHER" id="PTHR42718">
    <property type="entry name" value="MAJOR FACILITATOR SUPERFAMILY MULTIDRUG TRANSPORTER MFSC"/>
    <property type="match status" value="1"/>
</dbReference>
<feature type="transmembrane region" description="Helical" evidence="7">
    <location>
        <begin position="386"/>
        <end position="410"/>
    </location>
</feature>
<name>A0ABY5L321_9CELL</name>
<dbReference type="Proteomes" id="UP001316189">
    <property type="component" value="Chromosome"/>
</dbReference>
<dbReference type="InterPro" id="IPR020846">
    <property type="entry name" value="MFS_dom"/>
</dbReference>
<proteinExistence type="predicted"/>
<feature type="transmembrane region" description="Helical" evidence="7">
    <location>
        <begin position="292"/>
        <end position="318"/>
    </location>
</feature>
<accession>A0ABY5L321</accession>
<feature type="transmembrane region" description="Helical" evidence="7">
    <location>
        <begin position="253"/>
        <end position="271"/>
    </location>
</feature>
<sequence>MSPRAGGGEPGQNPAGWTALVFIGLGLSMIVMDVTIVNVSLPQIIEDLDISSIDSEWVQSMYSLVFAALLITFGRLGDKVGRRTVFVIGSVVFGVASAIATQVDTGAQLIAVRALQGVGGAMISPNSLSLLNSLYQGRRRNVAFAVYGAILAGMAGIGPLLGGYLTEYYSWRHSFGVNVPIAIVVIIGCLWFVPNTKDEHALGRDLWGMLLSAVGIGALVFGLIEGRTDGWWIAIRDVHLLGITFTEGGLSPVPIAFAVAVVTLVGLWFFEEGRRRRKAALLIDMTLFKIKSFGFGSLVALIVSLGEFGILFALPLFVQNALGYSPLSSGALTASVAAGALVAGATAAQLANRTSPRAVTRLGMALEVAGIVSLGLVVSAHVPRWHMVVCLVVYGVGIGLAQSQLVNIILGKVPVEESGQASGTEATARRIGTALGSAVVGTVLFVGLQSDTERKVGEVEGVTAEQATEIGKAVEDSDGVAISELARQPGGEAVAEASREAFAEALRRTAFVAGGLVAVGLATTAVLPSGRPEDTVRRSPSGPRRSPTRT</sequence>
<feature type="transmembrane region" description="Helical" evidence="7">
    <location>
        <begin position="143"/>
        <end position="165"/>
    </location>
</feature>
<gene>
    <name evidence="9" type="ORF">NP064_07820</name>
</gene>
<evidence type="ECO:0000256" key="7">
    <source>
        <dbReference type="SAM" id="Phobius"/>
    </source>
</evidence>
<keyword evidence="4 7" id="KW-1133">Transmembrane helix</keyword>
<keyword evidence="3 7" id="KW-0812">Transmembrane</keyword>
<feature type="transmembrane region" description="Helical" evidence="7">
    <location>
        <begin position="109"/>
        <end position="131"/>
    </location>
</feature>
<keyword evidence="5 7" id="KW-0472">Membrane</keyword>
<evidence type="ECO:0000256" key="4">
    <source>
        <dbReference type="ARBA" id="ARBA00022989"/>
    </source>
</evidence>
<evidence type="ECO:0000313" key="9">
    <source>
        <dbReference type="EMBL" id="UUI76769.1"/>
    </source>
</evidence>
<dbReference type="Gene3D" id="1.20.1720.10">
    <property type="entry name" value="Multidrug resistance protein D"/>
    <property type="match status" value="1"/>
</dbReference>
<dbReference type="InterPro" id="IPR036259">
    <property type="entry name" value="MFS_trans_sf"/>
</dbReference>
<dbReference type="Pfam" id="PF07690">
    <property type="entry name" value="MFS_1"/>
    <property type="match status" value="1"/>
</dbReference>
<dbReference type="EMBL" id="CP101988">
    <property type="protein sequence ID" value="UUI76769.1"/>
    <property type="molecule type" value="Genomic_DNA"/>
</dbReference>
<evidence type="ECO:0000256" key="6">
    <source>
        <dbReference type="SAM" id="MobiDB-lite"/>
    </source>
</evidence>
<organism evidence="9 10">
    <name type="scientific">Cellulomonas chengniuliangii</name>
    <dbReference type="NCBI Taxonomy" id="2968084"/>
    <lineage>
        <taxon>Bacteria</taxon>
        <taxon>Bacillati</taxon>
        <taxon>Actinomycetota</taxon>
        <taxon>Actinomycetes</taxon>
        <taxon>Micrococcales</taxon>
        <taxon>Cellulomonadaceae</taxon>
        <taxon>Cellulomonas</taxon>
    </lineage>
</organism>
<feature type="transmembrane region" description="Helical" evidence="7">
    <location>
        <begin position="431"/>
        <end position="448"/>
    </location>
</feature>
<evidence type="ECO:0000259" key="8">
    <source>
        <dbReference type="PROSITE" id="PS50850"/>
    </source>
</evidence>
<reference evidence="9 10" key="1">
    <citation type="submission" date="2022-07" db="EMBL/GenBank/DDBJ databases">
        <title>Novel species in genus cellulomonas.</title>
        <authorList>
            <person name="Ye L."/>
        </authorList>
    </citation>
    <scope>NUCLEOTIDE SEQUENCE [LARGE SCALE GENOMIC DNA]</scope>
    <source>
        <strain evidence="10">zg-Y338</strain>
    </source>
</reference>
<dbReference type="PANTHER" id="PTHR42718:SF9">
    <property type="entry name" value="MAJOR FACILITATOR SUPERFAMILY MULTIDRUG TRANSPORTER MFSC"/>
    <property type="match status" value="1"/>
</dbReference>
<evidence type="ECO:0000313" key="10">
    <source>
        <dbReference type="Proteomes" id="UP001316189"/>
    </source>
</evidence>
<dbReference type="SUPFAM" id="SSF103473">
    <property type="entry name" value="MFS general substrate transporter"/>
    <property type="match status" value="1"/>
</dbReference>
<feature type="compositionally biased region" description="Low complexity" evidence="6">
    <location>
        <begin position="538"/>
        <end position="550"/>
    </location>
</feature>
<evidence type="ECO:0000256" key="2">
    <source>
        <dbReference type="ARBA" id="ARBA00022448"/>
    </source>
</evidence>
<protein>
    <submittedName>
        <fullName evidence="9">MFS transporter</fullName>
    </submittedName>
</protein>
<feature type="transmembrane region" description="Helical" evidence="7">
    <location>
        <begin position="84"/>
        <end position="103"/>
    </location>
</feature>
<evidence type="ECO:0000256" key="1">
    <source>
        <dbReference type="ARBA" id="ARBA00004651"/>
    </source>
</evidence>
<feature type="transmembrane region" description="Helical" evidence="7">
    <location>
        <begin position="206"/>
        <end position="224"/>
    </location>
</feature>
<feature type="region of interest" description="Disordered" evidence="6">
    <location>
        <begin position="527"/>
        <end position="550"/>
    </location>
</feature>
<feature type="transmembrane region" description="Helical" evidence="7">
    <location>
        <begin position="20"/>
        <end position="45"/>
    </location>
</feature>
<feature type="domain" description="Major facilitator superfamily (MFS) profile" evidence="8">
    <location>
        <begin position="19"/>
        <end position="532"/>
    </location>
</feature>
<feature type="transmembrane region" description="Helical" evidence="7">
    <location>
        <begin position="177"/>
        <end position="194"/>
    </location>
</feature>
<dbReference type="CDD" id="cd17321">
    <property type="entry name" value="MFS_MMR_MDR_like"/>
    <property type="match status" value="1"/>
</dbReference>
<evidence type="ECO:0000256" key="5">
    <source>
        <dbReference type="ARBA" id="ARBA00023136"/>
    </source>
</evidence>
<dbReference type="InterPro" id="IPR011701">
    <property type="entry name" value="MFS"/>
</dbReference>
<dbReference type="PROSITE" id="PS50850">
    <property type="entry name" value="MFS"/>
    <property type="match status" value="1"/>
</dbReference>
<evidence type="ECO:0000256" key="3">
    <source>
        <dbReference type="ARBA" id="ARBA00022692"/>
    </source>
</evidence>
<keyword evidence="2" id="KW-0813">Transport</keyword>
<dbReference type="PRINTS" id="PR01036">
    <property type="entry name" value="TCRTETB"/>
</dbReference>
<dbReference type="Gene3D" id="1.20.1250.20">
    <property type="entry name" value="MFS general substrate transporter like domains"/>
    <property type="match status" value="1"/>
</dbReference>
<keyword evidence="10" id="KW-1185">Reference proteome</keyword>
<feature type="transmembrane region" description="Helical" evidence="7">
    <location>
        <begin position="57"/>
        <end position="77"/>
    </location>
</feature>
<comment type="subcellular location">
    <subcellularLocation>
        <location evidence="1">Cell membrane</location>
        <topology evidence="1">Multi-pass membrane protein</topology>
    </subcellularLocation>
</comment>